<reference evidence="9 10" key="1">
    <citation type="submission" date="2020-08" db="EMBL/GenBank/DDBJ databases">
        <title>The Agave Microbiome: Exploring the role of microbial communities in plant adaptations to desert environments.</title>
        <authorList>
            <person name="Partida-Martinez L.P."/>
        </authorList>
    </citation>
    <scope>NUCLEOTIDE SEQUENCE [LARGE SCALE GENOMIC DNA]</scope>
    <source>
        <strain evidence="9 10">AT2.18</strain>
    </source>
</reference>
<gene>
    <name evidence="9" type="ORF">FHR72_001182</name>
</gene>
<evidence type="ECO:0000313" key="9">
    <source>
        <dbReference type="EMBL" id="MBB2989719.1"/>
    </source>
</evidence>
<comment type="caution">
    <text evidence="9">The sequence shown here is derived from an EMBL/GenBank/DDBJ whole genome shotgun (WGS) entry which is preliminary data.</text>
</comment>
<dbReference type="Proteomes" id="UP000550501">
    <property type="component" value="Unassembled WGS sequence"/>
</dbReference>
<feature type="transmembrane region" description="Helical" evidence="7">
    <location>
        <begin position="124"/>
        <end position="147"/>
    </location>
</feature>
<keyword evidence="6 7" id="KW-0472">Membrane</keyword>
<feature type="transmembrane region" description="Helical" evidence="7">
    <location>
        <begin position="63"/>
        <end position="85"/>
    </location>
</feature>
<evidence type="ECO:0000259" key="8">
    <source>
        <dbReference type="PROSITE" id="PS50850"/>
    </source>
</evidence>
<evidence type="ECO:0000256" key="1">
    <source>
        <dbReference type="ARBA" id="ARBA00004651"/>
    </source>
</evidence>
<evidence type="ECO:0000256" key="3">
    <source>
        <dbReference type="ARBA" id="ARBA00022475"/>
    </source>
</evidence>
<keyword evidence="5 7" id="KW-1133">Transmembrane helix</keyword>
<keyword evidence="2" id="KW-0813">Transport</keyword>
<dbReference type="PANTHER" id="PTHR23513">
    <property type="entry name" value="INTEGRAL MEMBRANE EFFLUX PROTEIN-RELATED"/>
    <property type="match status" value="1"/>
</dbReference>
<dbReference type="PANTHER" id="PTHR23513:SF11">
    <property type="entry name" value="STAPHYLOFERRIN A TRANSPORTER"/>
    <property type="match status" value="1"/>
</dbReference>
<dbReference type="InterPro" id="IPR020846">
    <property type="entry name" value="MFS_dom"/>
</dbReference>
<feature type="transmembrane region" description="Helical" evidence="7">
    <location>
        <begin position="97"/>
        <end position="118"/>
    </location>
</feature>
<evidence type="ECO:0000256" key="2">
    <source>
        <dbReference type="ARBA" id="ARBA00022448"/>
    </source>
</evidence>
<evidence type="ECO:0000256" key="6">
    <source>
        <dbReference type="ARBA" id="ARBA00023136"/>
    </source>
</evidence>
<feature type="transmembrane region" description="Helical" evidence="7">
    <location>
        <begin position="396"/>
        <end position="415"/>
    </location>
</feature>
<dbReference type="CDD" id="cd06173">
    <property type="entry name" value="MFS_MefA_like"/>
    <property type="match status" value="1"/>
</dbReference>
<feature type="transmembrane region" description="Helical" evidence="7">
    <location>
        <begin position="370"/>
        <end position="390"/>
    </location>
</feature>
<dbReference type="PROSITE" id="PS50850">
    <property type="entry name" value="MFS"/>
    <property type="match status" value="1"/>
</dbReference>
<dbReference type="GO" id="GO:0022857">
    <property type="term" value="F:transmembrane transporter activity"/>
    <property type="evidence" value="ECO:0007669"/>
    <property type="project" value="InterPro"/>
</dbReference>
<keyword evidence="3" id="KW-1003">Cell membrane</keyword>
<dbReference type="InterPro" id="IPR036259">
    <property type="entry name" value="MFS_trans_sf"/>
</dbReference>
<accession>A0A839Q1M3</accession>
<comment type="subcellular location">
    <subcellularLocation>
        <location evidence="1">Cell membrane</location>
        <topology evidence="1">Multi-pass membrane protein</topology>
    </subcellularLocation>
</comment>
<evidence type="ECO:0000256" key="7">
    <source>
        <dbReference type="SAM" id="Phobius"/>
    </source>
</evidence>
<name>A0A839Q1M3_MYCIR</name>
<dbReference type="GO" id="GO:0005886">
    <property type="term" value="C:plasma membrane"/>
    <property type="evidence" value="ECO:0007669"/>
    <property type="project" value="UniProtKB-SubCell"/>
</dbReference>
<dbReference type="SUPFAM" id="SSF103473">
    <property type="entry name" value="MFS general substrate transporter"/>
    <property type="match status" value="1"/>
</dbReference>
<dbReference type="InterPro" id="IPR010290">
    <property type="entry name" value="TM_effector"/>
</dbReference>
<dbReference type="Pfam" id="PF05977">
    <property type="entry name" value="MFS_3"/>
    <property type="match status" value="1"/>
</dbReference>
<feature type="transmembrane region" description="Helical" evidence="7">
    <location>
        <begin position="189"/>
        <end position="209"/>
    </location>
</feature>
<feature type="transmembrane region" description="Helical" evidence="7">
    <location>
        <begin position="276"/>
        <end position="294"/>
    </location>
</feature>
<evidence type="ECO:0000256" key="4">
    <source>
        <dbReference type="ARBA" id="ARBA00022692"/>
    </source>
</evidence>
<protein>
    <submittedName>
        <fullName evidence="9">MFS family permease</fullName>
    </submittedName>
</protein>
<evidence type="ECO:0000256" key="5">
    <source>
        <dbReference type="ARBA" id="ARBA00022989"/>
    </source>
</evidence>
<feature type="domain" description="Major facilitator superfamily (MFS) profile" evidence="8">
    <location>
        <begin position="31"/>
        <end position="418"/>
    </location>
</feature>
<proteinExistence type="predicted"/>
<dbReference type="EMBL" id="JACHVU010000002">
    <property type="protein sequence ID" value="MBB2989719.1"/>
    <property type="molecule type" value="Genomic_DNA"/>
</dbReference>
<feature type="transmembrane region" description="Helical" evidence="7">
    <location>
        <begin position="243"/>
        <end position="264"/>
    </location>
</feature>
<keyword evidence="4 7" id="KW-0812">Transmembrane</keyword>
<dbReference type="AlphaFoldDB" id="A0A839Q1M3"/>
<feature type="transmembrane region" description="Helical" evidence="7">
    <location>
        <begin position="306"/>
        <end position="324"/>
    </location>
</feature>
<dbReference type="Gene3D" id="1.20.1250.20">
    <property type="entry name" value="MFS general substrate transporter like domains"/>
    <property type="match status" value="1"/>
</dbReference>
<evidence type="ECO:0000313" key="10">
    <source>
        <dbReference type="Proteomes" id="UP000550501"/>
    </source>
</evidence>
<sequence>MAEHNDGARETGVAMTSTQSISTWAPLRSPVYRALWIAQFVSNLGTWMQTVGAQWMLVGDSRAALLVPLVQTATTLPVMLLALPSGVLADLIDRRRLLIATQGAMAAGVGLLASLTGAGLTTPAVLLTLLFVIGCGQALVAPAWQAIQPDLVPSQQIPAAAALGSMSINLARAIGPAIAGALVSLTGPTLVFALNAVSFVGIVAVLVWWRRPAVDRNYPPERALAALSAGGRFIRSSPIVRRILLRAALFIAPGSALWGLLPVIAADQLGLSSSGYGLLLGALGVGAVLGALLLSRLRSRFGQNTLLTVSAAGFAMATAVLALVHNFAVVLAALVIGGTSWLLSLSTLNASMQLSLPAWVRARGLSVYQLVFMGGQALGSLVWGLLAGATSSVTSLLVSMTLLLVCGLSALWWPLHANTGNLDLTPSTHWPEPMLVFEPEPLDGPVLVLTSYHVTPENEEGFLAAMAVLGRSRQRTGASQWRLFRSVEHEQTFVETFVVRSWGEHLHQHYTRLTGQDLLIEQAVERHIDGEAVSQHYLAVHDPR</sequence>
<feature type="transmembrane region" description="Helical" evidence="7">
    <location>
        <begin position="330"/>
        <end position="350"/>
    </location>
</feature>
<organism evidence="9 10">
    <name type="scientific">Mycolicibacterium iranicum</name>
    <name type="common">Mycobacterium iranicum</name>
    <dbReference type="NCBI Taxonomy" id="912594"/>
    <lineage>
        <taxon>Bacteria</taxon>
        <taxon>Bacillati</taxon>
        <taxon>Actinomycetota</taxon>
        <taxon>Actinomycetes</taxon>
        <taxon>Mycobacteriales</taxon>
        <taxon>Mycobacteriaceae</taxon>
        <taxon>Mycolicibacterium</taxon>
    </lineage>
</organism>
<keyword evidence="10" id="KW-1185">Reference proteome</keyword>